<name>A0A8J7KSB7_9BACL</name>
<evidence type="ECO:0000256" key="3">
    <source>
        <dbReference type="ARBA" id="ARBA00022692"/>
    </source>
</evidence>
<dbReference type="SUPFAM" id="SSF161098">
    <property type="entry name" value="MetI-like"/>
    <property type="match status" value="1"/>
</dbReference>
<dbReference type="AlphaFoldDB" id="A0A8J7KSB7"/>
<feature type="domain" description="ABC transmembrane type-1" evidence="7">
    <location>
        <begin position="96"/>
        <end position="308"/>
    </location>
</feature>
<dbReference type="Proteomes" id="UP000622653">
    <property type="component" value="Unassembled WGS sequence"/>
</dbReference>
<dbReference type="PANTHER" id="PTHR43376">
    <property type="entry name" value="OLIGOPEPTIDE TRANSPORT SYSTEM PERMEASE PROTEIN"/>
    <property type="match status" value="1"/>
</dbReference>
<evidence type="ECO:0000256" key="6">
    <source>
        <dbReference type="RuleBase" id="RU363032"/>
    </source>
</evidence>
<dbReference type="PANTHER" id="PTHR43376:SF1">
    <property type="entry name" value="OLIGOPEPTIDE TRANSPORT SYSTEM PERMEASE PROTEIN"/>
    <property type="match status" value="1"/>
</dbReference>
<sequence>MKHVRLRSYVVVFLALILLNFALPRMMPGGPIDFIEGQDSGPTLTKEQKESILAYYALDESPVTQWVRYMKGVVTLDFGTSFQYRQDVGAVIREHLPYTLSLVGVATLISIIISIVFGLYSGYQAVHKGDRVLFGTMLVFSALPEFLVGMFLLITYSVMLPIFPMSGAATPFLENASLLNMMLDRIQHAVLPITTLILATVPSLYLLMRNETVRIMQAPFIEFAQMKGIHTRTLLRKHVFKNALLPVFTMMMLRVGLTFTGAIFVETLFSYPGIGKLLRDAIVSRDYPLMHGLFFLFTSIILMINLLTDWIYPKLDPRIRKEDPM</sequence>
<dbReference type="GO" id="GO:0055085">
    <property type="term" value="P:transmembrane transport"/>
    <property type="evidence" value="ECO:0007669"/>
    <property type="project" value="InterPro"/>
</dbReference>
<evidence type="ECO:0000313" key="9">
    <source>
        <dbReference type="Proteomes" id="UP000622653"/>
    </source>
</evidence>
<comment type="subcellular location">
    <subcellularLocation>
        <location evidence="6">Cell membrane</location>
        <topology evidence="6">Multi-pass membrane protein</topology>
    </subcellularLocation>
    <subcellularLocation>
        <location evidence="1">Membrane</location>
        <topology evidence="1">Multi-pass membrane protein</topology>
    </subcellularLocation>
</comment>
<dbReference type="GO" id="GO:0005886">
    <property type="term" value="C:plasma membrane"/>
    <property type="evidence" value="ECO:0007669"/>
    <property type="project" value="UniProtKB-SubCell"/>
</dbReference>
<dbReference type="RefSeq" id="WP_194561835.1">
    <property type="nucleotide sequence ID" value="NZ_JADKPV010000001.1"/>
</dbReference>
<evidence type="ECO:0000313" key="8">
    <source>
        <dbReference type="EMBL" id="MBF4500394.1"/>
    </source>
</evidence>
<dbReference type="InterPro" id="IPR000515">
    <property type="entry name" value="MetI-like"/>
</dbReference>
<dbReference type="EMBL" id="JADKPV010000001">
    <property type="protein sequence ID" value="MBF4500394.1"/>
    <property type="molecule type" value="Genomic_DNA"/>
</dbReference>
<dbReference type="PROSITE" id="PS50928">
    <property type="entry name" value="ABC_TM1"/>
    <property type="match status" value="1"/>
</dbReference>
<evidence type="ECO:0000259" key="7">
    <source>
        <dbReference type="PROSITE" id="PS50928"/>
    </source>
</evidence>
<dbReference type="Gene3D" id="1.10.3720.10">
    <property type="entry name" value="MetI-like"/>
    <property type="match status" value="1"/>
</dbReference>
<feature type="transmembrane region" description="Helical" evidence="6">
    <location>
        <begin position="186"/>
        <end position="207"/>
    </location>
</feature>
<evidence type="ECO:0000256" key="5">
    <source>
        <dbReference type="ARBA" id="ARBA00023136"/>
    </source>
</evidence>
<dbReference type="CDD" id="cd06261">
    <property type="entry name" value="TM_PBP2"/>
    <property type="match status" value="1"/>
</dbReference>
<keyword evidence="9" id="KW-1185">Reference proteome</keyword>
<keyword evidence="4 6" id="KW-1133">Transmembrane helix</keyword>
<organism evidence="8 9">
    <name type="scientific">Savagea serpentis</name>
    <dbReference type="NCBI Taxonomy" id="2785297"/>
    <lineage>
        <taxon>Bacteria</taxon>
        <taxon>Bacillati</taxon>
        <taxon>Bacillota</taxon>
        <taxon>Bacilli</taxon>
        <taxon>Bacillales</taxon>
        <taxon>Caryophanaceae</taxon>
        <taxon>Savagea</taxon>
    </lineage>
</organism>
<protein>
    <submittedName>
        <fullName evidence="8">ABC transporter permease</fullName>
    </submittedName>
</protein>
<evidence type="ECO:0000256" key="4">
    <source>
        <dbReference type="ARBA" id="ARBA00022989"/>
    </source>
</evidence>
<comment type="similarity">
    <text evidence="6">Belongs to the binding-protein-dependent transport system permease family.</text>
</comment>
<comment type="caution">
    <text evidence="8">The sequence shown here is derived from an EMBL/GenBank/DDBJ whole genome shotgun (WGS) entry which is preliminary data.</text>
</comment>
<keyword evidence="5 6" id="KW-0472">Membrane</keyword>
<keyword evidence="3 6" id="KW-0812">Transmembrane</keyword>
<proteinExistence type="inferred from homology"/>
<feature type="transmembrane region" description="Helical" evidence="6">
    <location>
        <begin position="132"/>
        <end position="156"/>
    </location>
</feature>
<gene>
    <name evidence="8" type="ORF">IRY55_03370</name>
</gene>
<dbReference type="InterPro" id="IPR035906">
    <property type="entry name" value="MetI-like_sf"/>
</dbReference>
<keyword evidence="2 6" id="KW-0813">Transport</keyword>
<feature type="transmembrane region" description="Helical" evidence="6">
    <location>
        <begin position="243"/>
        <end position="269"/>
    </location>
</feature>
<feature type="transmembrane region" description="Helical" evidence="6">
    <location>
        <begin position="289"/>
        <end position="312"/>
    </location>
</feature>
<dbReference type="Pfam" id="PF00528">
    <property type="entry name" value="BPD_transp_1"/>
    <property type="match status" value="1"/>
</dbReference>
<evidence type="ECO:0000256" key="1">
    <source>
        <dbReference type="ARBA" id="ARBA00004141"/>
    </source>
</evidence>
<accession>A0A8J7KSB7</accession>
<reference evidence="8" key="1">
    <citation type="submission" date="2020-11" db="EMBL/GenBank/DDBJ databases">
        <title>Multidrug resistant novel bacterium Savagea serpentis sp. nov., isolated from the scats of a vine snake (Ahaetulla nasuta).</title>
        <authorList>
            <person name="Venkata Ramana V."/>
            <person name="Vikas Patil S."/>
            <person name="Yogita Lugani V."/>
        </authorList>
    </citation>
    <scope>NUCLEOTIDE SEQUENCE</scope>
    <source>
        <strain evidence="8">SN6</strain>
    </source>
</reference>
<feature type="transmembrane region" description="Helical" evidence="6">
    <location>
        <begin position="98"/>
        <end position="120"/>
    </location>
</feature>
<evidence type="ECO:0000256" key="2">
    <source>
        <dbReference type="ARBA" id="ARBA00022448"/>
    </source>
</evidence>